<dbReference type="Proteomes" id="UP000183685">
    <property type="component" value="Unassembled WGS sequence"/>
</dbReference>
<evidence type="ECO:0000256" key="3">
    <source>
        <dbReference type="ARBA" id="ARBA00023052"/>
    </source>
</evidence>
<comment type="function">
    <text evidence="4">The pyruvate dehydrogenase complex catalyzes the overall conversion of pyruvate to acetyl-CoA and CO(2). It contains multiple copies of three enzymatic components: pyruvate dehydrogenase (E1), dihydrolipoamide acetyltransferase (E2) and lipoamide dehydrogenase (E3).</text>
</comment>
<accession>A0A1G6T183</accession>
<evidence type="ECO:0000256" key="5">
    <source>
        <dbReference type="ARBA" id="ARBA00051231"/>
    </source>
</evidence>
<keyword evidence="8" id="KW-1185">Reference proteome</keyword>
<comment type="cofactor">
    <cofactor evidence="1">
        <name>thiamine diphosphate</name>
        <dbReference type="ChEBI" id="CHEBI:58937"/>
    </cofactor>
</comment>
<dbReference type="OrthoDB" id="9766715at2"/>
<evidence type="ECO:0000256" key="2">
    <source>
        <dbReference type="ARBA" id="ARBA00023002"/>
    </source>
</evidence>
<dbReference type="STRING" id="637679.GCA_001550055_00821"/>
<dbReference type="GO" id="GO:0004739">
    <property type="term" value="F:pyruvate dehydrogenase (acetyl-transferring) activity"/>
    <property type="evidence" value="ECO:0007669"/>
    <property type="project" value="UniProtKB-EC"/>
</dbReference>
<evidence type="ECO:0000256" key="4">
    <source>
        <dbReference type="ARBA" id="ARBA00025211"/>
    </source>
</evidence>
<evidence type="ECO:0000313" key="7">
    <source>
        <dbReference type="EMBL" id="SDD22624.1"/>
    </source>
</evidence>
<feature type="domain" description="Dehydrogenase E1 component" evidence="6">
    <location>
        <begin position="12"/>
        <end position="299"/>
    </location>
</feature>
<evidence type="ECO:0000313" key="8">
    <source>
        <dbReference type="Proteomes" id="UP000183685"/>
    </source>
</evidence>
<evidence type="ECO:0000256" key="1">
    <source>
        <dbReference type="ARBA" id="ARBA00001964"/>
    </source>
</evidence>
<gene>
    <name evidence="7" type="ORF">SAMN04488071_0067</name>
</gene>
<keyword evidence="3" id="KW-0786">Thiamine pyrophosphate</keyword>
<dbReference type="InterPro" id="IPR029061">
    <property type="entry name" value="THDP-binding"/>
</dbReference>
<sequence length="316" mass="32324">MELEDLTLMFEKAHFIRAFEGALAAASDAGEVPGLVHLSNGAEILELAVASALDLPKDQVTGSHRSHGIALSLGVDPLALACEILGREGGLSEGLGGTQHLIAPESGLLGSNGIVGGQVPLALGAALSAKTLKTGGIAVSYFGDGAANQGAVLESLNLAVVLKLPVLFVCENNGFGQSTASAYAAGGTSLLGRARAFGLAAAHVDGTDPLEATKTAHRLAAWVRDTGSPAFLEASVPRLSGHYHGDAERYRTTDGRSTDPLDRLEGMILSRDVPEGLVEDMKSRAHADALAIVDEATAAPDASDTALEAFMAEAQA</sequence>
<protein>
    <submittedName>
        <fullName evidence="7">Pyruvate dehydrogenase E1 component alpha subunit</fullName>
    </submittedName>
</protein>
<name>A0A1G6T183_9PROT</name>
<organism evidence="7 8">
    <name type="scientific">Kordiimonas lacus</name>
    <dbReference type="NCBI Taxonomy" id="637679"/>
    <lineage>
        <taxon>Bacteria</taxon>
        <taxon>Pseudomonadati</taxon>
        <taxon>Pseudomonadota</taxon>
        <taxon>Alphaproteobacteria</taxon>
        <taxon>Kordiimonadales</taxon>
        <taxon>Kordiimonadaceae</taxon>
        <taxon>Kordiimonas</taxon>
    </lineage>
</organism>
<dbReference type="EMBL" id="FNAK01000001">
    <property type="protein sequence ID" value="SDD22624.1"/>
    <property type="molecule type" value="Genomic_DNA"/>
</dbReference>
<evidence type="ECO:0000259" key="6">
    <source>
        <dbReference type="Pfam" id="PF00676"/>
    </source>
</evidence>
<reference evidence="7 8" key="1">
    <citation type="submission" date="2016-10" db="EMBL/GenBank/DDBJ databases">
        <authorList>
            <person name="de Groot N.N."/>
        </authorList>
    </citation>
    <scope>NUCLEOTIDE SEQUENCE [LARGE SCALE GENOMIC DNA]</scope>
    <source>
        <strain evidence="7 8">CGMCC 1.9109</strain>
    </source>
</reference>
<dbReference type="Pfam" id="PF00676">
    <property type="entry name" value="E1_dh"/>
    <property type="match status" value="1"/>
</dbReference>
<dbReference type="CDD" id="cd02000">
    <property type="entry name" value="TPP_E1_PDC_ADC_BCADC"/>
    <property type="match status" value="1"/>
</dbReference>
<dbReference type="SUPFAM" id="SSF52518">
    <property type="entry name" value="Thiamin diphosphate-binding fold (THDP-binding)"/>
    <property type="match status" value="1"/>
</dbReference>
<keyword evidence="7" id="KW-0670">Pyruvate</keyword>
<comment type="catalytic activity">
    <reaction evidence="5">
        <text>N(6)-[(R)-lipoyl]-L-lysyl-[protein] + pyruvate + H(+) = N(6)-[(R)-S(8)-acetyldihydrolipoyl]-L-lysyl-[protein] + CO2</text>
        <dbReference type="Rhea" id="RHEA:19189"/>
        <dbReference type="Rhea" id="RHEA-COMP:10474"/>
        <dbReference type="Rhea" id="RHEA-COMP:10478"/>
        <dbReference type="ChEBI" id="CHEBI:15361"/>
        <dbReference type="ChEBI" id="CHEBI:15378"/>
        <dbReference type="ChEBI" id="CHEBI:16526"/>
        <dbReference type="ChEBI" id="CHEBI:83099"/>
        <dbReference type="ChEBI" id="CHEBI:83111"/>
        <dbReference type="EC" id="1.2.4.1"/>
    </reaction>
</comment>
<keyword evidence="2" id="KW-0560">Oxidoreductase</keyword>
<dbReference type="PANTHER" id="PTHR11516:SF60">
    <property type="entry name" value="PYRUVATE DEHYDROGENASE E1 COMPONENT SUBUNIT ALPHA"/>
    <property type="match status" value="1"/>
</dbReference>
<dbReference type="GO" id="GO:0006086">
    <property type="term" value="P:pyruvate decarboxylation to acetyl-CoA"/>
    <property type="evidence" value="ECO:0007669"/>
    <property type="project" value="TreeGrafter"/>
</dbReference>
<dbReference type="PANTHER" id="PTHR11516">
    <property type="entry name" value="PYRUVATE DEHYDROGENASE E1 COMPONENT, ALPHA SUBUNIT BACTERIAL AND ORGANELLAR"/>
    <property type="match status" value="1"/>
</dbReference>
<proteinExistence type="predicted"/>
<dbReference type="RefSeq" id="WP_068309100.1">
    <property type="nucleotide sequence ID" value="NZ_FNAK01000001.1"/>
</dbReference>
<dbReference type="InterPro" id="IPR001017">
    <property type="entry name" value="DH_E1"/>
</dbReference>
<dbReference type="Gene3D" id="3.40.50.970">
    <property type="match status" value="1"/>
</dbReference>
<dbReference type="AlphaFoldDB" id="A0A1G6T183"/>
<dbReference type="InterPro" id="IPR050642">
    <property type="entry name" value="PDH_E1_Alpha_Subunit"/>
</dbReference>